<name>A0A1I3Z4F8_9GAMM</name>
<gene>
    <name evidence="1" type="ORF">SAMN05192579_102193</name>
</gene>
<keyword evidence="2" id="KW-1185">Reference proteome</keyword>
<dbReference type="EMBL" id="FOSR01000002">
    <property type="protein sequence ID" value="SFK38968.1"/>
    <property type="molecule type" value="Genomic_DNA"/>
</dbReference>
<dbReference type="Proteomes" id="UP000198725">
    <property type="component" value="Unassembled WGS sequence"/>
</dbReference>
<dbReference type="PANTHER" id="PTHR33747">
    <property type="entry name" value="UPF0225 PROTEIN SCO1677"/>
    <property type="match status" value="1"/>
</dbReference>
<dbReference type="PANTHER" id="PTHR33747:SF1">
    <property type="entry name" value="ADENYLATE CYCLASE-ASSOCIATED CAP C-TERMINAL DOMAIN-CONTAINING PROTEIN"/>
    <property type="match status" value="1"/>
</dbReference>
<dbReference type="Pfam" id="PF02810">
    <property type="entry name" value="SEC-C"/>
    <property type="match status" value="1"/>
</dbReference>
<evidence type="ECO:0000313" key="1">
    <source>
        <dbReference type="EMBL" id="SFK38968.1"/>
    </source>
</evidence>
<evidence type="ECO:0000313" key="2">
    <source>
        <dbReference type="Proteomes" id="UP000198725"/>
    </source>
</evidence>
<proteinExistence type="predicted"/>
<organism evidence="1 2">
    <name type="scientific">Rhodanobacter glycinis</name>
    <dbReference type="NCBI Taxonomy" id="582702"/>
    <lineage>
        <taxon>Bacteria</taxon>
        <taxon>Pseudomonadati</taxon>
        <taxon>Pseudomonadota</taxon>
        <taxon>Gammaproteobacteria</taxon>
        <taxon>Lysobacterales</taxon>
        <taxon>Rhodanobacteraceae</taxon>
        <taxon>Rhodanobacter</taxon>
    </lineage>
</organism>
<dbReference type="AlphaFoldDB" id="A0A1I3Z4F8"/>
<dbReference type="SUPFAM" id="SSF103642">
    <property type="entry name" value="Sec-C motif"/>
    <property type="match status" value="1"/>
</dbReference>
<accession>A0A1I3Z4F8</accession>
<protein>
    <submittedName>
        <fullName evidence="1">SEC-C motif-containing protein</fullName>
    </submittedName>
</protein>
<dbReference type="Gene3D" id="3.10.450.50">
    <property type="match status" value="1"/>
</dbReference>
<sequence length="318" mass="35784">MNAIIPSSNGAIPNFATLDPAQLLDRLATEEDRAPLDLIDACVAHGEAMVETLRPVLDDERTWRGAAPGVWWLPLHAAFILGRIPTESAGLLLVHLMRRLDEHDDNDLSDWLAGDWAPLFANKPPAAVHAAREFAQEASGGWHMRCQALDVVLDAGMRESEAALEAAINWVAGLAGDESGEWMFRTMACNALLDFPRERHRSVMEAIVNGETRLREERGDIGGMFAIEDVEDAFQRGKDEPDWQRRGSPWKFYSPDAIETRQRRWREEDARRWDRRPHWDAMTTYVRATPKVGRNDPCPCGSGKKYKRCCLVNGEADS</sequence>
<reference evidence="2" key="1">
    <citation type="submission" date="2016-10" db="EMBL/GenBank/DDBJ databases">
        <authorList>
            <person name="Varghese N."/>
            <person name="Submissions S."/>
        </authorList>
    </citation>
    <scope>NUCLEOTIDE SEQUENCE [LARGE SCALE GENOMIC DNA]</scope>
    <source>
        <strain evidence="2">MO64</strain>
    </source>
</reference>
<dbReference type="InterPro" id="IPR004027">
    <property type="entry name" value="SEC_C_motif"/>
</dbReference>